<sequence length="115" mass="12434">MQDFGKVLAQAEQAIRAAMVQGVHESCEDLLSVSRDEIPYDQGDLSNSGLASTESTSTGAHGAVGYDTPYAVVQHEAVDFRHQDGRKAHFLGDPLREYADRYLQHIAGTIGDALS</sequence>
<dbReference type="EMBL" id="SOCP01000024">
    <property type="protein sequence ID" value="TDV40116.1"/>
    <property type="molecule type" value="Genomic_DNA"/>
</dbReference>
<comment type="caution">
    <text evidence="2">The sequence shown here is derived from an EMBL/GenBank/DDBJ whole genome shotgun (WGS) entry which is preliminary data.</text>
</comment>
<reference evidence="2 3" key="1">
    <citation type="submission" date="2019-03" db="EMBL/GenBank/DDBJ databases">
        <title>Genomic Encyclopedia of Archaeal and Bacterial Type Strains, Phase II (KMG-II): from individual species to whole genera.</title>
        <authorList>
            <person name="Goeker M."/>
        </authorList>
    </citation>
    <scope>NUCLEOTIDE SEQUENCE [LARGE SCALE GENOMIC DNA]</scope>
    <source>
        <strain evidence="2 3">DSM 45499</strain>
    </source>
</reference>
<protein>
    <recommendedName>
        <fullName evidence="4">HK97 gp10 family phage protein</fullName>
    </recommendedName>
</protein>
<dbReference type="Proteomes" id="UP000294927">
    <property type="component" value="Unassembled WGS sequence"/>
</dbReference>
<proteinExistence type="predicted"/>
<evidence type="ECO:0000313" key="2">
    <source>
        <dbReference type="EMBL" id="TDV40116.1"/>
    </source>
</evidence>
<evidence type="ECO:0000313" key="3">
    <source>
        <dbReference type="Proteomes" id="UP000294927"/>
    </source>
</evidence>
<gene>
    <name evidence="2" type="ORF">CLV71_124135</name>
</gene>
<accession>A0A4R7UYG0</accession>
<evidence type="ECO:0008006" key="4">
    <source>
        <dbReference type="Google" id="ProtNLM"/>
    </source>
</evidence>
<name>A0A4R7UYG0_9PSEU</name>
<dbReference type="RefSeq" id="WP_133908556.1">
    <property type="nucleotide sequence ID" value="NZ_SOCP01000024.1"/>
</dbReference>
<feature type="region of interest" description="Disordered" evidence="1">
    <location>
        <begin position="42"/>
        <end position="62"/>
    </location>
</feature>
<organism evidence="2 3">
    <name type="scientific">Actinophytocola oryzae</name>
    <dbReference type="NCBI Taxonomy" id="502181"/>
    <lineage>
        <taxon>Bacteria</taxon>
        <taxon>Bacillati</taxon>
        <taxon>Actinomycetota</taxon>
        <taxon>Actinomycetes</taxon>
        <taxon>Pseudonocardiales</taxon>
        <taxon>Pseudonocardiaceae</taxon>
    </lineage>
</organism>
<dbReference type="AlphaFoldDB" id="A0A4R7UYG0"/>
<feature type="compositionally biased region" description="Polar residues" evidence="1">
    <location>
        <begin position="44"/>
        <end position="59"/>
    </location>
</feature>
<keyword evidence="3" id="KW-1185">Reference proteome</keyword>
<evidence type="ECO:0000256" key="1">
    <source>
        <dbReference type="SAM" id="MobiDB-lite"/>
    </source>
</evidence>
<dbReference type="OrthoDB" id="1954318at2"/>